<accession>A0A7W5V5P7</accession>
<feature type="domain" description="DUF397" evidence="1">
    <location>
        <begin position="17"/>
        <end position="67"/>
    </location>
</feature>
<dbReference type="EMBL" id="JACIBV010000001">
    <property type="protein sequence ID" value="MBB3726019.1"/>
    <property type="molecule type" value="Genomic_DNA"/>
</dbReference>
<evidence type="ECO:0000313" key="2">
    <source>
        <dbReference type="EMBL" id="MBB3726019.1"/>
    </source>
</evidence>
<comment type="caution">
    <text evidence="2">The sequence shown here is derived from an EMBL/GenBank/DDBJ whole genome shotgun (WGS) entry which is preliminary data.</text>
</comment>
<dbReference type="Proteomes" id="UP000579945">
    <property type="component" value="Unassembled WGS sequence"/>
</dbReference>
<gene>
    <name evidence="2" type="ORF">FHR33_001879</name>
</gene>
<protein>
    <recommendedName>
        <fullName evidence="1">DUF397 domain-containing protein</fullName>
    </recommendedName>
</protein>
<organism evidence="2 3">
    <name type="scientific">Nonomuraea dietziae</name>
    <dbReference type="NCBI Taxonomy" id="65515"/>
    <lineage>
        <taxon>Bacteria</taxon>
        <taxon>Bacillati</taxon>
        <taxon>Actinomycetota</taxon>
        <taxon>Actinomycetes</taxon>
        <taxon>Streptosporangiales</taxon>
        <taxon>Streptosporangiaceae</taxon>
        <taxon>Nonomuraea</taxon>
    </lineage>
</organism>
<dbReference type="InterPro" id="IPR007278">
    <property type="entry name" value="DUF397"/>
</dbReference>
<proteinExistence type="predicted"/>
<keyword evidence="3" id="KW-1185">Reference proteome</keyword>
<dbReference type="Pfam" id="PF04149">
    <property type="entry name" value="DUF397"/>
    <property type="match status" value="1"/>
</dbReference>
<dbReference type="GeneID" id="95388408"/>
<name>A0A7W5V5P7_9ACTN</name>
<dbReference type="RefSeq" id="WP_246451717.1">
    <property type="nucleotide sequence ID" value="NZ_BAAAXX010000038.1"/>
</dbReference>
<reference evidence="2 3" key="1">
    <citation type="submission" date="2020-08" db="EMBL/GenBank/DDBJ databases">
        <title>Sequencing the genomes of 1000 actinobacteria strains.</title>
        <authorList>
            <person name="Klenk H.-P."/>
        </authorList>
    </citation>
    <scope>NUCLEOTIDE SEQUENCE [LARGE SCALE GENOMIC DNA]</scope>
    <source>
        <strain evidence="2 3">DSM 44320</strain>
    </source>
</reference>
<evidence type="ECO:0000259" key="1">
    <source>
        <dbReference type="Pfam" id="PF04149"/>
    </source>
</evidence>
<sequence length="79" mass="8607">MLPSKPKAADFDLSSVVWMRSEAGQTIEDPVEIAFVGENILMRNGGDKDSAILVFTHAEWDAFVAGALDGEFDYDGQGR</sequence>
<dbReference type="AlphaFoldDB" id="A0A7W5V5P7"/>
<evidence type="ECO:0000313" key="3">
    <source>
        <dbReference type="Proteomes" id="UP000579945"/>
    </source>
</evidence>